<dbReference type="GO" id="GO:0016226">
    <property type="term" value="P:iron-sulfur cluster assembly"/>
    <property type="evidence" value="ECO:0007669"/>
    <property type="project" value="InterPro"/>
</dbReference>
<accession>A0A1A8XSY1</accession>
<dbReference type="Pfam" id="PF01106">
    <property type="entry name" value="NifU"/>
    <property type="match status" value="1"/>
</dbReference>
<dbReference type="InterPro" id="IPR001075">
    <property type="entry name" value="NIF_FeS_clus_asmbl_NifU_C"/>
</dbReference>
<dbReference type="EMBL" id="FLQX01000127">
    <property type="protein sequence ID" value="SBT07831.1"/>
    <property type="molecule type" value="Genomic_DNA"/>
</dbReference>
<dbReference type="AlphaFoldDB" id="A0A1A8XSY1"/>
<dbReference type="GO" id="GO:0051537">
    <property type="term" value="F:2 iron, 2 sulfur cluster binding"/>
    <property type="evidence" value="ECO:0007669"/>
    <property type="project" value="UniProtKB-KW"/>
</dbReference>
<keyword evidence="3" id="KW-1185">Reference proteome</keyword>
<dbReference type="CDD" id="cd19947">
    <property type="entry name" value="NifU_Fer2_BFD-like"/>
    <property type="match status" value="1"/>
</dbReference>
<dbReference type="InterPro" id="IPR034904">
    <property type="entry name" value="FSCA_dom_sf"/>
</dbReference>
<name>A0A1A8XSY1_9PROT</name>
<sequence length="149" mass="16104">MHCSVMGREALQAEIANYRGEVWSDDHEEGALICKCFAVDAVKIEDVVKANSLNTVEQVTFYTKAGGGCTSCHEGIEEVLESVRPMLQRDHGDVELADVQGKKIYVTLKGACSGCMMEVATLGGIQQKMIETLGELVQVLPVSLMPAEA</sequence>
<feature type="domain" description="NIF system FeS cluster assembly NifU C-terminal" evidence="1">
    <location>
        <begin position="76"/>
        <end position="139"/>
    </location>
</feature>
<proteinExistence type="predicted"/>
<gene>
    <name evidence="2" type="ORF">ACCAA_50077</name>
</gene>
<dbReference type="Gene3D" id="3.30.300.130">
    <property type="entry name" value="Fe-S cluster assembly (FSCA)"/>
    <property type="match status" value="1"/>
</dbReference>
<reference evidence="2 3" key="1">
    <citation type="submission" date="2016-06" db="EMBL/GenBank/DDBJ databases">
        <authorList>
            <person name="Kjaerup R.B."/>
            <person name="Dalgaard T.S."/>
            <person name="Juul-Madsen H.R."/>
        </authorList>
    </citation>
    <scope>NUCLEOTIDE SEQUENCE [LARGE SCALE GENOMIC DNA]</scope>
    <source>
        <strain evidence="2">3</strain>
    </source>
</reference>
<evidence type="ECO:0000313" key="2">
    <source>
        <dbReference type="EMBL" id="SBT07831.1"/>
    </source>
</evidence>
<dbReference type="SUPFAM" id="SSF117916">
    <property type="entry name" value="Fe-S cluster assembly (FSCA) domain-like"/>
    <property type="match status" value="1"/>
</dbReference>
<protein>
    <submittedName>
        <fullName evidence="2">Nitrogen fixation protein NifU</fullName>
    </submittedName>
</protein>
<evidence type="ECO:0000259" key="1">
    <source>
        <dbReference type="Pfam" id="PF01106"/>
    </source>
</evidence>
<evidence type="ECO:0000313" key="3">
    <source>
        <dbReference type="Proteomes" id="UP000199169"/>
    </source>
</evidence>
<dbReference type="Proteomes" id="UP000199169">
    <property type="component" value="Unassembled WGS sequence"/>
</dbReference>
<dbReference type="STRING" id="1860102.ACCAA_50077"/>
<organism evidence="2 3">
    <name type="scientific">Candidatus Accumulibacter aalborgensis</name>
    <dbReference type="NCBI Taxonomy" id="1860102"/>
    <lineage>
        <taxon>Bacteria</taxon>
        <taxon>Pseudomonadati</taxon>
        <taxon>Pseudomonadota</taxon>
        <taxon>Betaproteobacteria</taxon>
        <taxon>Candidatus Accumulibacter</taxon>
    </lineage>
</organism>
<dbReference type="GO" id="GO:0005506">
    <property type="term" value="F:iron ion binding"/>
    <property type="evidence" value="ECO:0007669"/>
    <property type="project" value="InterPro"/>
</dbReference>